<accession>A0A5C3M0X3</accession>
<protein>
    <recommendedName>
        <fullName evidence="4">Hydrophobic surface binding protein A-domain-containing protein</fullName>
    </recommendedName>
</protein>
<feature type="chain" id="PRO_5022941941" description="Hydrophobic surface binding protein A-domain-containing protein" evidence="1">
    <location>
        <begin position="19"/>
        <end position="166"/>
    </location>
</feature>
<dbReference type="AlphaFoldDB" id="A0A5C3M0X3"/>
<feature type="signal peptide" evidence="1">
    <location>
        <begin position="1"/>
        <end position="18"/>
    </location>
</feature>
<keyword evidence="1" id="KW-0732">Signal</keyword>
<evidence type="ECO:0000256" key="1">
    <source>
        <dbReference type="SAM" id="SignalP"/>
    </source>
</evidence>
<organism evidence="2 3">
    <name type="scientific">Crucibulum laeve</name>
    <dbReference type="NCBI Taxonomy" id="68775"/>
    <lineage>
        <taxon>Eukaryota</taxon>
        <taxon>Fungi</taxon>
        <taxon>Dikarya</taxon>
        <taxon>Basidiomycota</taxon>
        <taxon>Agaricomycotina</taxon>
        <taxon>Agaricomycetes</taxon>
        <taxon>Agaricomycetidae</taxon>
        <taxon>Agaricales</taxon>
        <taxon>Agaricineae</taxon>
        <taxon>Nidulariaceae</taxon>
        <taxon>Crucibulum</taxon>
    </lineage>
</organism>
<sequence length="166" mass="17282">MIASRILYSFLTLGVISAAATPAAITVEKCQSTADIKTVLNTLKSSTDAILPQITNLGNVTDENVTPLINDLTAALNTASSSLASLETYSDLQGRVDTNSGGSQQDVANAVAPIYRNIVVSLNNLKTQNPEFASLFTKFGTDAALNNLLLGLGTLLAGVVELIAVL</sequence>
<evidence type="ECO:0000313" key="2">
    <source>
        <dbReference type="EMBL" id="TFK37798.1"/>
    </source>
</evidence>
<name>A0A5C3M0X3_9AGAR</name>
<keyword evidence="3" id="KW-1185">Reference proteome</keyword>
<proteinExistence type="predicted"/>
<dbReference type="Proteomes" id="UP000308652">
    <property type="component" value="Unassembled WGS sequence"/>
</dbReference>
<gene>
    <name evidence="2" type="ORF">BDQ12DRAFT_749549</name>
</gene>
<evidence type="ECO:0008006" key="4">
    <source>
        <dbReference type="Google" id="ProtNLM"/>
    </source>
</evidence>
<evidence type="ECO:0000313" key="3">
    <source>
        <dbReference type="Proteomes" id="UP000308652"/>
    </source>
</evidence>
<dbReference type="OrthoDB" id="2575973at2759"/>
<dbReference type="EMBL" id="ML213606">
    <property type="protein sequence ID" value="TFK37798.1"/>
    <property type="molecule type" value="Genomic_DNA"/>
</dbReference>
<reference evidence="2 3" key="1">
    <citation type="journal article" date="2019" name="Nat. Ecol. Evol.">
        <title>Megaphylogeny resolves global patterns of mushroom evolution.</title>
        <authorList>
            <person name="Varga T."/>
            <person name="Krizsan K."/>
            <person name="Foldi C."/>
            <person name="Dima B."/>
            <person name="Sanchez-Garcia M."/>
            <person name="Sanchez-Ramirez S."/>
            <person name="Szollosi G.J."/>
            <person name="Szarkandi J.G."/>
            <person name="Papp V."/>
            <person name="Albert L."/>
            <person name="Andreopoulos W."/>
            <person name="Angelini C."/>
            <person name="Antonin V."/>
            <person name="Barry K.W."/>
            <person name="Bougher N.L."/>
            <person name="Buchanan P."/>
            <person name="Buyck B."/>
            <person name="Bense V."/>
            <person name="Catcheside P."/>
            <person name="Chovatia M."/>
            <person name="Cooper J."/>
            <person name="Damon W."/>
            <person name="Desjardin D."/>
            <person name="Finy P."/>
            <person name="Geml J."/>
            <person name="Haridas S."/>
            <person name="Hughes K."/>
            <person name="Justo A."/>
            <person name="Karasinski D."/>
            <person name="Kautmanova I."/>
            <person name="Kiss B."/>
            <person name="Kocsube S."/>
            <person name="Kotiranta H."/>
            <person name="LaButti K.M."/>
            <person name="Lechner B.E."/>
            <person name="Liimatainen K."/>
            <person name="Lipzen A."/>
            <person name="Lukacs Z."/>
            <person name="Mihaltcheva S."/>
            <person name="Morgado L.N."/>
            <person name="Niskanen T."/>
            <person name="Noordeloos M.E."/>
            <person name="Ohm R.A."/>
            <person name="Ortiz-Santana B."/>
            <person name="Ovrebo C."/>
            <person name="Racz N."/>
            <person name="Riley R."/>
            <person name="Savchenko A."/>
            <person name="Shiryaev A."/>
            <person name="Soop K."/>
            <person name="Spirin V."/>
            <person name="Szebenyi C."/>
            <person name="Tomsovsky M."/>
            <person name="Tulloss R.E."/>
            <person name="Uehling J."/>
            <person name="Grigoriev I.V."/>
            <person name="Vagvolgyi C."/>
            <person name="Papp T."/>
            <person name="Martin F.M."/>
            <person name="Miettinen O."/>
            <person name="Hibbett D.S."/>
            <person name="Nagy L.G."/>
        </authorList>
    </citation>
    <scope>NUCLEOTIDE SEQUENCE [LARGE SCALE GENOMIC DNA]</scope>
    <source>
        <strain evidence="2 3">CBS 166.37</strain>
    </source>
</reference>